<evidence type="ECO:0000256" key="4">
    <source>
        <dbReference type="ARBA" id="ARBA00022727"/>
    </source>
</evidence>
<dbReference type="PROSITE" id="PS01331">
    <property type="entry name" value="THYMIDYLATE_KINASE"/>
    <property type="match status" value="1"/>
</dbReference>
<evidence type="ECO:0000313" key="9">
    <source>
        <dbReference type="EMBL" id="CAB4679310.1"/>
    </source>
</evidence>
<dbReference type="InterPro" id="IPR027417">
    <property type="entry name" value="P-loop_NTPase"/>
</dbReference>
<dbReference type="GO" id="GO:0006235">
    <property type="term" value="P:dTTP biosynthetic process"/>
    <property type="evidence" value="ECO:0007669"/>
    <property type="project" value="TreeGrafter"/>
</dbReference>
<organism evidence="9">
    <name type="scientific">freshwater metagenome</name>
    <dbReference type="NCBI Taxonomy" id="449393"/>
    <lineage>
        <taxon>unclassified sequences</taxon>
        <taxon>metagenomes</taxon>
        <taxon>ecological metagenomes</taxon>
    </lineage>
</organism>
<evidence type="ECO:0000256" key="1">
    <source>
        <dbReference type="ARBA" id="ARBA00009776"/>
    </source>
</evidence>
<gene>
    <name evidence="9" type="ORF">UFOPK2366_00089</name>
</gene>
<keyword evidence="6" id="KW-0418">Kinase</keyword>
<dbReference type="GO" id="GO:0006233">
    <property type="term" value="P:dTDP biosynthetic process"/>
    <property type="evidence" value="ECO:0007669"/>
    <property type="project" value="InterPro"/>
</dbReference>
<dbReference type="InterPro" id="IPR018095">
    <property type="entry name" value="Thymidylate_kin_CS"/>
</dbReference>
<evidence type="ECO:0000259" key="8">
    <source>
        <dbReference type="Pfam" id="PF02223"/>
    </source>
</evidence>
<evidence type="ECO:0000256" key="3">
    <source>
        <dbReference type="ARBA" id="ARBA00022679"/>
    </source>
</evidence>
<dbReference type="EMBL" id="CAEZXM010000008">
    <property type="protein sequence ID" value="CAB4679310.1"/>
    <property type="molecule type" value="Genomic_DNA"/>
</dbReference>
<dbReference type="InterPro" id="IPR039430">
    <property type="entry name" value="Thymidylate_kin-like_dom"/>
</dbReference>
<keyword evidence="5" id="KW-0547">Nucleotide-binding</keyword>
<protein>
    <recommendedName>
        <fullName evidence="2">dTMP kinase</fullName>
        <ecNumber evidence="2">2.7.4.9</ecNumber>
    </recommendedName>
</protein>
<evidence type="ECO:0000256" key="7">
    <source>
        <dbReference type="ARBA" id="ARBA00022840"/>
    </source>
</evidence>
<dbReference type="PANTHER" id="PTHR10344">
    <property type="entry name" value="THYMIDYLATE KINASE"/>
    <property type="match status" value="1"/>
</dbReference>
<feature type="domain" description="Thymidylate kinase-like" evidence="8">
    <location>
        <begin position="2"/>
        <end position="105"/>
    </location>
</feature>
<accession>A0A6J6MYD2</accession>
<dbReference type="GO" id="GO:0005524">
    <property type="term" value="F:ATP binding"/>
    <property type="evidence" value="ECO:0007669"/>
    <property type="project" value="UniProtKB-KW"/>
</dbReference>
<comment type="similarity">
    <text evidence="1">Belongs to the thymidylate kinase family.</text>
</comment>
<dbReference type="Pfam" id="PF02223">
    <property type="entry name" value="Thymidylate_kin"/>
    <property type="match status" value="1"/>
</dbReference>
<dbReference type="SUPFAM" id="SSF52540">
    <property type="entry name" value="P-loop containing nucleoside triphosphate hydrolases"/>
    <property type="match status" value="1"/>
</dbReference>
<sequence length="115" mass="12908">MVSDRSAFSSLAYQGYGRGLPLEIVREISDWALDGHWPELVILIDVPVELLSERMAKRDLDRFEQADEAFHARVRAGFAEMAAADPDRWVVIDGTLEKDEVAHAIRTATLTRLGI</sequence>
<keyword evidence="4" id="KW-0545">Nucleotide biosynthesis</keyword>
<reference evidence="9" key="1">
    <citation type="submission" date="2020-05" db="EMBL/GenBank/DDBJ databases">
        <authorList>
            <person name="Chiriac C."/>
            <person name="Salcher M."/>
            <person name="Ghai R."/>
            <person name="Kavagutti S V."/>
        </authorList>
    </citation>
    <scope>NUCLEOTIDE SEQUENCE</scope>
</reference>
<keyword evidence="3" id="KW-0808">Transferase</keyword>
<evidence type="ECO:0000256" key="5">
    <source>
        <dbReference type="ARBA" id="ARBA00022741"/>
    </source>
</evidence>
<proteinExistence type="inferred from homology"/>
<dbReference type="AlphaFoldDB" id="A0A6J6MYD2"/>
<evidence type="ECO:0000256" key="2">
    <source>
        <dbReference type="ARBA" id="ARBA00012980"/>
    </source>
</evidence>
<dbReference type="GO" id="GO:0006227">
    <property type="term" value="P:dUDP biosynthetic process"/>
    <property type="evidence" value="ECO:0007669"/>
    <property type="project" value="TreeGrafter"/>
</dbReference>
<dbReference type="EC" id="2.7.4.9" evidence="2"/>
<dbReference type="GO" id="GO:0005829">
    <property type="term" value="C:cytosol"/>
    <property type="evidence" value="ECO:0007669"/>
    <property type="project" value="TreeGrafter"/>
</dbReference>
<dbReference type="CDD" id="cd01672">
    <property type="entry name" value="TMPK"/>
    <property type="match status" value="1"/>
</dbReference>
<dbReference type="Gene3D" id="3.40.50.300">
    <property type="entry name" value="P-loop containing nucleotide triphosphate hydrolases"/>
    <property type="match status" value="1"/>
</dbReference>
<dbReference type="GO" id="GO:0004798">
    <property type="term" value="F:dTMP kinase activity"/>
    <property type="evidence" value="ECO:0007669"/>
    <property type="project" value="UniProtKB-EC"/>
</dbReference>
<dbReference type="PANTHER" id="PTHR10344:SF4">
    <property type="entry name" value="UMP-CMP KINASE 2, MITOCHONDRIAL"/>
    <property type="match status" value="1"/>
</dbReference>
<name>A0A6J6MYD2_9ZZZZ</name>
<keyword evidence="7" id="KW-0067">ATP-binding</keyword>
<evidence type="ECO:0000256" key="6">
    <source>
        <dbReference type="ARBA" id="ARBA00022777"/>
    </source>
</evidence>